<dbReference type="Proteomes" id="UP000027265">
    <property type="component" value="Unassembled WGS sequence"/>
</dbReference>
<dbReference type="HOGENOM" id="CLU_029861_1_0_1"/>
<evidence type="ECO:0000256" key="1">
    <source>
        <dbReference type="ARBA" id="ARBA00004370"/>
    </source>
</evidence>
<keyword evidence="4" id="KW-0472">Membrane</keyword>
<keyword evidence="7" id="KW-1185">Reference proteome</keyword>
<accession>A0A067QAU0</accession>
<feature type="domain" description="Armadillo-like helical" evidence="5">
    <location>
        <begin position="288"/>
        <end position="517"/>
    </location>
</feature>
<dbReference type="OrthoDB" id="2012278at2759"/>
<dbReference type="AlphaFoldDB" id="A0A067QAU0"/>
<name>A0A067QAU0_9AGAM</name>
<dbReference type="STRING" id="933084.A0A067QAU0"/>
<dbReference type="PANTHER" id="PTHR13608:SF3">
    <property type="entry name" value="ARMADILLO-LIKE HELICAL DOMAIN-CONTAINING PROTEIN 3"/>
    <property type="match status" value="1"/>
</dbReference>
<protein>
    <recommendedName>
        <fullName evidence="5">Armadillo-like helical domain-containing protein</fullName>
    </recommendedName>
</protein>
<reference evidence="7" key="1">
    <citation type="journal article" date="2014" name="Proc. Natl. Acad. Sci. U.S.A.">
        <title>Extensive sampling of basidiomycete genomes demonstrates inadequacy of the white-rot/brown-rot paradigm for wood decay fungi.</title>
        <authorList>
            <person name="Riley R."/>
            <person name="Salamov A.A."/>
            <person name="Brown D.W."/>
            <person name="Nagy L.G."/>
            <person name="Floudas D."/>
            <person name="Held B.W."/>
            <person name="Levasseur A."/>
            <person name="Lombard V."/>
            <person name="Morin E."/>
            <person name="Otillar R."/>
            <person name="Lindquist E.A."/>
            <person name="Sun H."/>
            <person name="LaButti K.M."/>
            <person name="Schmutz J."/>
            <person name="Jabbour D."/>
            <person name="Luo H."/>
            <person name="Baker S.E."/>
            <person name="Pisabarro A.G."/>
            <person name="Walton J.D."/>
            <person name="Blanchette R.A."/>
            <person name="Henrissat B."/>
            <person name="Martin F."/>
            <person name="Cullen D."/>
            <person name="Hibbett D.S."/>
            <person name="Grigoriev I.V."/>
        </authorList>
    </citation>
    <scope>NUCLEOTIDE SEQUENCE [LARGE SCALE GENOMIC DNA]</scope>
    <source>
        <strain evidence="7">MUCL 33604</strain>
    </source>
</reference>
<evidence type="ECO:0000313" key="6">
    <source>
        <dbReference type="EMBL" id="KDQ63275.1"/>
    </source>
</evidence>
<evidence type="ECO:0000256" key="3">
    <source>
        <dbReference type="ARBA" id="ARBA00022989"/>
    </source>
</evidence>
<dbReference type="EMBL" id="KL197710">
    <property type="protein sequence ID" value="KDQ63275.1"/>
    <property type="molecule type" value="Genomic_DNA"/>
</dbReference>
<organism evidence="6 7">
    <name type="scientific">Jaapia argillacea MUCL 33604</name>
    <dbReference type="NCBI Taxonomy" id="933084"/>
    <lineage>
        <taxon>Eukaryota</taxon>
        <taxon>Fungi</taxon>
        <taxon>Dikarya</taxon>
        <taxon>Basidiomycota</taxon>
        <taxon>Agaricomycotina</taxon>
        <taxon>Agaricomycetes</taxon>
        <taxon>Agaricomycetidae</taxon>
        <taxon>Jaapiales</taxon>
        <taxon>Jaapiaceae</taxon>
        <taxon>Jaapia</taxon>
    </lineage>
</organism>
<dbReference type="PANTHER" id="PTHR13608">
    <property type="entry name" value="ARMADILLO-LIKE HELICAL DOMAIN-CONTAINING PROTEIN 3"/>
    <property type="match status" value="1"/>
</dbReference>
<keyword evidence="2" id="KW-0812">Transmembrane</keyword>
<keyword evidence="3" id="KW-1133">Transmembrane helix</keyword>
<dbReference type="FunCoup" id="A0A067QAU0">
    <property type="interactions" value="488"/>
</dbReference>
<dbReference type="InterPro" id="IPR039868">
    <property type="entry name" value="ARMD3-like"/>
</dbReference>
<dbReference type="GO" id="GO:0016020">
    <property type="term" value="C:membrane"/>
    <property type="evidence" value="ECO:0007669"/>
    <property type="project" value="UniProtKB-SubCell"/>
</dbReference>
<evidence type="ECO:0000313" key="7">
    <source>
        <dbReference type="Proteomes" id="UP000027265"/>
    </source>
</evidence>
<comment type="subcellular location">
    <subcellularLocation>
        <location evidence="1">Membrane</location>
    </subcellularLocation>
</comment>
<gene>
    <name evidence="6" type="ORF">JAAARDRAFT_147418</name>
</gene>
<dbReference type="Pfam" id="PF08427">
    <property type="entry name" value="ARMH3_C"/>
    <property type="match status" value="1"/>
</dbReference>
<dbReference type="InterPro" id="IPR013636">
    <property type="entry name" value="ARMH3_C"/>
</dbReference>
<evidence type="ECO:0000256" key="2">
    <source>
        <dbReference type="ARBA" id="ARBA00022692"/>
    </source>
</evidence>
<evidence type="ECO:0000259" key="5">
    <source>
        <dbReference type="SMART" id="SM01158"/>
    </source>
</evidence>
<proteinExistence type="predicted"/>
<dbReference type="GO" id="GO:0005829">
    <property type="term" value="C:cytosol"/>
    <property type="evidence" value="ECO:0007669"/>
    <property type="project" value="TreeGrafter"/>
</dbReference>
<dbReference type="SMART" id="SM01158">
    <property type="entry name" value="DUF1741"/>
    <property type="match status" value="1"/>
</dbReference>
<sequence length="520" mass="58212">MEVFAGGVRQSDSFFMEFVATIDELMGAETVSPPLRHQALQLAIVFMCGVNQLSPGAYFLRLDLFPSICTLIKSPETRSFTFEAVALLSILANFHKSDSANLNIYLQRIRDVDDRDLMWNICWATSSALDAATKAYQDISDDSPPTLLASFGTFMTSLRPDRALSSTPIDTPRELFKNQPIEASLILLPIFEFLQHNGIFASVLLESLSSFTVPKSSFPPPIPLKLLSFSSYLLTHATSLSSPRATAYANLALHILLNLAENEDISLALSQPCGYDIRLCRQRLPVLPLVPPPRPPLCALLDCCILWLRHNLHKKLEVNLYITCISVCSRIIWFLQKERVRLEYHWQELWASVLGLLDFLSGKFDNPGTSRSVEILVQETLYLLGLAVRKAELILPSPQSLHEFIYELVRTSSILKKQKAVLISVSVPQAQKRTPATSHGAQENLARILKVVDFYEQQIGKSGSRTVREAMRVISREIERDGVHGIWDGQDSFYPLHHGEDVGGCIRYISTDALSLMPSP</sequence>
<dbReference type="InParanoid" id="A0A067QAU0"/>
<evidence type="ECO:0000256" key="4">
    <source>
        <dbReference type="ARBA" id="ARBA00023136"/>
    </source>
</evidence>